<dbReference type="Proteomes" id="UP001066276">
    <property type="component" value="Chromosome 1_2"/>
</dbReference>
<sequence length="94" mass="10935">MGVEKRKRCVWTRNSSRNGRERPILPGERREELSDNRESPAKCSGLPSCSEVFRIVGWRLFLQWDRKKQEHRSTQKGLSDCWVASLPPVGPEKQ</sequence>
<evidence type="ECO:0000313" key="2">
    <source>
        <dbReference type="EMBL" id="KAJ1205988.1"/>
    </source>
</evidence>
<feature type="compositionally biased region" description="Basic and acidic residues" evidence="1">
    <location>
        <begin position="18"/>
        <end position="40"/>
    </location>
</feature>
<gene>
    <name evidence="2" type="ORF">NDU88_001406</name>
</gene>
<comment type="caution">
    <text evidence="2">The sequence shown here is derived from an EMBL/GenBank/DDBJ whole genome shotgun (WGS) entry which is preliminary data.</text>
</comment>
<dbReference type="EMBL" id="JANPWB010000002">
    <property type="protein sequence ID" value="KAJ1205988.1"/>
    <property type="molecule type" value="Genomic_DNA"/>
</dbReference>
<accession>A0AAV7W045</accession>
<keyword evidence="3" id="KW-1185">Reference proteome</keyword>
<protein>
    <submittedName>
        <fullName evidence="2">Uncharacterized protein</fullName>
    </submittedName>
</protein>
<name>A0AAV7W045_PLEWA</name>
<organism evidence="2 3">
    <name type="scientific">Pleurodeles waltl</name>
    <name type="common">Iberian ribbed newt</name>
    <dbReference type="NCBI Taxonomy" id="8319"/>
    <lineage>
        <taxon>Eukaryota</taxon>
        <taxon>Metazoa</taxon>
        <taxon>Chordata</taxon>
        <taxon>Craniata</taxon>
        <taxon>Vertebrata</taxon>
        <taxon>Euteleostomi</taxon>
        <taxon>Amphibia</taxon>
        <taxon>Batrachia</taxon>
        <taxon>Caudata</taxon>
        <taxon>Salamandroidea</taxon>
        <taxon>Salamandridae</taxon>
        <taxon>Pleurodelinae</taxon>
        <taxon>Pleurodeles</taxon>
    </lineage>
</organism>
<feature type="region of interest" description="Disordered" evidence="1">
    <location>
        <begin position="14"/>
        <end position="41"/>
    </location>
</feature>
<evidence type="ECO:0000313" key="3">
    <source>
        <dbReference type="Proteomes" id="UP001066276"/>
    </source>
</evidence>
<evidence type="ECO:0000256" key="1">
    <source>
        <dbReference type="SAM" id="MobiDB-lite"/>
    </source>
</evidence>
<reference evidence="2" key="1">
    <citation type="journal article" date="2022" name="bioRxiv">
        <title>Sequencing and chromosome-scale assembly of the giantPleurodeles waltlgenome.</title>
        <authorList>
            <person name="Brown T."/>
            <person name="Elewa A."/>
            <person name="Iarovenko S."/>
            <person name="Subramanian E."/>
            <person name="Araus A.J."/>
            <person name="Petzold A."/>
            <person name="Susuki M."/>
            <person name="Suzuki K.-i.T."/>
            <person name="Hayashi T."/>
            <person name="Toyoda A."/>
            <person name="Oliveira C."/>
            <person name="Osipova E."/>
            <person name="Leigh N.D."/>
            <person name="Simon A."/>
            <person name="Yun M.H."/>
        </authorList>
    </citation>
    <scope>NUCLEOTIDE SEQUENCE</scope>
    <source>
        <strain evidence="2">20211129_DDA</strain>
        <tissue evidence="2">Liver</tissue>
    </source>
</reference>
<dbReference type="AlphaFoldDB" id="A0AAV7W045"/>
<proteinExistence type="predicted"/>